<dbReference type="Proteomes" id="UP001500420">
    <property type="component" value="Unassembled WGS sequence"/>
</dbReference>
<dbReference type="InterPro" id="IPR012347">
    <property type="entry name" value="Ferritin-like"/>
</dbReference>
<reference evidence="1 2" key="1">
    <citation type="journal article" date="2019" name="Int. J. Syst. Evol. Microbiol.">
        <title>The Global Catalogue of Microorganisms (GCM) 10K type strain sequencing project: providing services to taxonomists for standard genome sequencing and annotation.</title>
        <authorList>
            <consortium name="The Broad Institute Genomics Platform"/>
            <consortium name="The Broad Institute Genome Sequencing Center for Infectious Disease"/>
            <person name="Wu L."/>
            <person name="Ma J."/>
        </authorList>
    </citation>
    <scope>NUCLEOTIDE SEQUENCE [LARGE SCALE GENOMIC DNA]</scope>
    <source>
        <strain evidence="1 2">JCM 16328</strain>
    </source>
</reference>
<dbReference type="Pfam" id="PF05974">
    <property type="entry name" value="DUF892"/>
    <property type="match status" value="1"/>
</dbReference>
<accession>A0AAV3TCW0</accession>
<dbReference type="Gene3D" id="1.20.1260.10">
    <property type="match status" value="1"/>
</dbReference>
<organism evidence="1 2">
    <name type="scientific">Natronoarchaeum mannanilyticum</name>
    <dbReference type="NCBI Taxonomy" id="926360"/>
    <lineage>
        <taxon>Archaea</taxon>
        <taxon>Methanobacteriati</taxon>
        <taxon>Methanobacteriota</taxon>
        <taxon>Stenosarchaea group</taxon>
        <taxon>Halobacteria</taxon>
        <taxon>Halobacteriales</taxon>
        <taxon>Natronoarchaeaceae</taxon>
    </lineage>
</organism>
<evidence type="ECO:0000313" key="1">
    <source>
        <dbReference type="EMBL" id="GAA0677839.1"/>
    </source>
</evidence>
<comment type="caution">
    <text evidence="1">The sequence shown here is derived from an EMBL/GenBank/DDBJ whole genome shotgun (WGS) entry which is preliminary data.</text>
</comment>
<keyword evidence="2" id="KW-1185">Reference proteome</keyword>
<proteinExistence type="predicted"/>
<dbReference type="InterPro" id="IPR009078">
    <property type="entry name" value="Ferritin-like_SF"/>
</dbReference>
<dbReference type="PANTHER" id="PTHR30565">
    <property type="entry name" value="PROTEIN YCIF"/>
    <property type="match status" value="1"/>
</dbReference>
<gene>
    <name evidence="1" type="ORF">GCM10009020_27480</name>
</gene>
<protein>
    <submittedName>
        <fullName evidence="1">Ferritin-like domain-containing protein</fullName>
    </submittedName>
</protein>
<dbReference type="SUPFAM" id="SSF47240">
    <property type="entry name" value="Ferritin-like"/>
    <property type="match status" value="1"/>
</dbReference>
<dbReference type="EMBL" id="BAAADV010000007">
    <property type="protein sequence ID" value="GAA0677839.1"/>
    <property type="molecule type" value="Genomic_DNA"/>
</dbReference>
<dbReference type="AlphaFoldDB" id="A0AAV3TCW0"/>
<sequence>MSDVDTLEDLFEHELAGLYYVETELIDVLDELALESRNDEIKAAFADHREETREHATRLEDVFRAVGESSYTVRSSTLDGLVEDRQRVVEATNDPDLVDSHSVAIGRRIEAVEIEAYESLLRMAEELDYEEDVTEPLEKTLDEEEDAKEKLSAIGKQSRFGKLLAKIR</sequence>
<dbReference type="RefSeq" id="WP_343774624.1">
    <property type="nucleotide sequence ID" value="NZ_BAAADV010000007.1"/>
</dbReference>
<dbReference type="InterPro" id="IPR047114">
    <property type="entry name" value="YciF"/>
</dbReference>
<dbReference type="InterPro" id="IPR010287">
    <property type="entry name" value="DUF892_YciF-like"/>
</dbReference>
<name>A0AAV3TCW0_9EURY</name>
<evidence type="ECO:0000313" key="2">
    <source>
        <dbReference type="Proteomes" id="UP001500420"/>
    </source>
</evidence>
<dbReference type="PANTHER" id="PTHR30565:SF9">
    <property type="entry name" value="PROTEIN YCIF"/>
    <property type="match status" value="1"/>
</dbReference>